<dbReference type="PANTHER" id="PTHR30154">
    <property type="entry name" value="LEUCINE-RESPONSIVE REGULATORY PROTEIN"/>
    <property type="match status" value="1"/>
</dbReference>
<dbReference type="RefSeq" id="WP_096282301.1">
    <property type="nucleotide sequence ID" value="NZ_CBCSBM010000009.1"/>
</dbReference>
<comment type="caution">
    <text evidence="5">The sequence shown here is derived from an EMBL/GenBank/DDBJ whole genome shotgun (WGS) entry which is preliminary data.</text>
</comment>
<dbReference type="Pfam" id="PF01037">
    <property type="entry name" value="AsnC_trans_reg"/>
    <property type="match status" value="1"/>
</dbReference>
<keyword evidence="2" id="KW-0238">DNA-binding</keyword>
<keyword evidence="3" id="KW-0804">Transcription</keyword>
<evidence type="ECO:0000313" key="5">
    <source>
        <dbReference type="EMBL" id="MBE0399303.1"/>
    </source>
</evidence>
<dbReference type="InterPro" id="IPR019885">
    <property type="entry name" value="Tscrpt_reg_HTH_AsnC-type_CS"/>
</dbReference>
<dbReference type="Gene3D" id="3.30.70.920">
    <property type="match status" value="1"/>
</dbReference>
<dbReference type="InterPro" id="IPR036388">
    <property type="entry name" value="WH-like_DNA-bd_sf"/>
</dbReference>
<feature type="domain" description="HTH asnC-type" evidence="4">
    <location>
        <begin position="8"/>
        <end position="69"/>
    </location>
</feature>
<proteinExistence type="predicted"/>
<evidence type="ECO:0000313" key="6">
    <source>
        <dbReference type="Proteomes" id="UP001645039"/>
    </source>
</evidence>
<dbReference type="InterPro" id="IPR000485">
    <property type="entry name" value="AsnC-type_HTH_dom"/>
</dbReference>
<dbReference type="Pfam" id="PF13412">
    <property type="entry name" value="HTH_24"/>
    <property type="match status" value="1"/>
</dbReference>
<sequence length="162" mass="18761">MAVTPLALDRFDRHILNIVQQEGRISNQELADRIGLSPSPCLRRVRALEENGLIRQYRAEVDARQLGYQLMALLHISMDQHTPERFDNFERHIREVPNVIECLIITGQAADFQLKLLVRDMDDYQHLLLHVINRIEGVTGAHTSFVLRRVFEHRPVPTDHLG</sequence>
<organism evidence="5 6">
    <name type="scientific">Halomonas casei</name>
    <dbReference type="NCBI Taxonomy" id="2742613"/>
    <lineage>
        <taxon>Bacteria</taxon>
        <taxon>Pseudomonadati</taxon>
        <taxon>Pseudomonadota</taxon>
        <taxon>Gammaproteobacteria</taxon>
        <taxon>Oceanospirillales</taxon>
        <taxon>Halomonadaceae</taxon>
        <taxon>Halomonas</taxon>
    </lineage>
</organism>
<evidence type="ECO:0000259" key="4">
    <source>
        <dbReference type="PROSITE" id="PS50956"/>
    </source>
</evidence>
<evidence type="ECO:0000256" key="1">
    <source>
        <dbReference type="ARBA" id="ARBA00023015"/>
    </source>
</evidence>
<gene>
    <name evidence="5" type="ORF">EI168_04150</name>
</gene>
<dbReference type="PROSITE" id="PS00519">
    <property type="entry name" value="HTH_ASNC_1"/>
    <property type="match status" value="1"/>
</dbReference>
<dbReference type="InterPro" id="IPR011008">
    <property type="entry name" value="Dimeric_a/b-barrel"/>
</dbReference>
<evidence type="ECO:0000256" key="3">
    <source>
        <dbReference type="ARBA" id="ARBA00023163"/>
    </source>
</evidence>
<dbReference type="SUPFAM" id="SSF46785">
    <property type="entry name" value="Winged helix' DNA-binding domain"/>
    <property type="match status" value="1"/>
</dbReference>
<accession>A0ABR9EYJ9</accession>
<dbReference type="EMBL" id="RRZD01000003">
    <property type="protein sequence ID" value="MBE0399303.1"/>
    <property type="molecule type" value="Genomic_DNA"/>
</dbReference>
<reference evidence="5 6" key="1">
    <citation type="submission" date="2020-07" db="EMBL/GenBank/DDBJ databases">
        <title>Halophilic bacteria isolated from french cheeses.</title>
        <authorList>
            <person name="Kothe C.I."/>
            <person name="Farah-Kraiem B."/>
            <person name="Renault P."/>
            <person name="Dridi B."/>
        </authorList>
    </citation>
    <scope>NUCLEOTIDE SEQUENCE [LARGE SCALE GENOMIC DNA]</scope>
    <source>
        <strain evidence="5 6">FME1</strain>
    </source>
</reference>
<dbReference type="PRINTS" id="PR00033">
    <property type="entry name" value="HTHASNC"/>
</dbReference>
<dbReference type="PANTHER" id="PTHR30154:SF34">
    <property type="entry name" value="TRANSCRIPTIONAL REGULATOR AZLB"/>
    <property type="match status" value="1"/>
</dbReference>
<dbReference type="InterPro" id="IPR036390">
    <property type="entry name" value="WH_DNA-bd_sf"/>
</dbReference>
<dbReference type="InterPro" id="IPR019888">
    <property type="entry name" value="Tscrpt_reg_AsnC-like"/>
</dbReference>
<dbReference type="InterPro" id="IPR011991">
    <property type="entry name" value="ArsR-like_HTH"/>
</dbReference>
<dbReference type="Gene3D" id="1.10.10.10">
    <property type="entry name" value="Winged helix-like DNA-binding domain superfamily/Winged helix DNA-binding domain"/>
    <property type="match status" value="1"/>
</dbReference>
<keyword evidence="6" id="KW-1185">Reference proteome</keyword>
<keyword evidence="1" id="KW-0805">Transcription regulation</keyword>
<dbReference type="SUPFAM" id="SSF54909">
    <property type="entry name" value="Dimeric alpha+beta barrel"/>
    <property type="match status" value="1"/>
</dbReference>
<dbReference type="PROSITE" id="PS50956">
    <property type="entry name" value="HTH_ASNC_2"/>
    <property type="match status" value="1"/>
</dbReference>
<protein>
    <submittedName>
        <fullName evidence="5">Lrp/AsnC family transcriptional regulator</fullName>
    </submittedName>
</protein>
<dbReference type="Proteomes" id="UP001645039">
    <property type="component" value="Unassembled WGS sequence"/>
</dbReference>
<evidence type="ECO:0000256" key="2">
    <source>
        <dbReference type="ARBA" id="ARBA00023125"/>
    </source>
</evidence>
<name>A0ABR9EYJ9_9GAMM</name>
<dbReference type="InterPro" id="IPR019887">
    <property type="entry name" value="Tscrpt_reg_AsnC/Lrp_C"/>
</dbReference>
<dbReference type="SMART" id="SM00344">
    <property type="entry name" value="HTH_ASNC"/>
    <property type="match status" value="1"/>
</dbReference>
<dbReference type="CDD" id="cd00090">
    <property type="entry name" value="HTH_ARSR"/>
    <property type="match status" value="1"/>
</dbReference>